<keyword evidence="1" id="KW-1133">Transmembrane helix</keyword>
<evidence type="ECO:0000256" key="1">
    <source>
        <dbReference type="SAM" id="Phobius"/>
    </source>
</evidence>
<dbReference type="AlphaFoldDB" id="A0A0D0A080"/>
<name>A0A0D0A080_9AGAM</name>
<evidence type="ECO:0000313" key="3">
    <source>
        <dbReference type="Proteomes" id="UP000054485"/>
    </source>
</evidence>
<proteinExistence type="predicted"/>
<feature type="transmembrane region" description="Helical" evidence="1">
    <location>
        <begin position="54"/>
        <end position="76"/>
    </location>
</feature>
<accession>A0A0D0A080</accession>
<keyword evidence="1" id="KW-0472">Membrane</keyword>
<gene>
    <name evidence="2" type="ORF">CY34DRAFT_803988</name>
</gene>
<protein>
    <submittedName>
        <fullName evidence="2">Uncharacterized protein</fullName>
    </submittedName>
</protein>
<keyword evidence="3" id="KW-1185">Reference proteome</keyword>
<dbReference type="Proteomes" id="UP000054485">
    <property type="component" value="Unassembled WGS sequence"/>
</dbReference>
<organism evidence="2 3">
    <name type="scientific">Suillus luteus UH-Slu-Lm8-n1</name>
    <dbReference type="NCBI Taxonomy" id="930992"/>
    <lineage>
        <taxon>Eukaryota</taxon>
        <taxon>Fungi</taxon>
        <taxon>Dikarya</taxon>
        <taxon>Basidiomycota</taxon>
        <taxon>Agaricomycotina</taxon>
        <taxon>Agaricomycetes</taxon>
        <taxon>Agaricomycetidae</taxon>
        <taxon>Boletales</taxon>
        <taxon>Suillineae</taxon>
        <taxon>Suillaceae</taxon>
        <taxon>Suillus</taxon>
    </lineage>
</organism>
<dbReference type="InParanoid" id="A0A0D0A080"/>
<keyword evidence="1" id="KW-0812">Transmembrane</keyword>
<sequence>MMLTFLIVIFLAVNISWGVLVAIGLKQIVGEEVILSGTHVCSYDIGGNAEFLTLIIWILIIAWEVLALCLVLWIAVKHFRDLRRLRLSAGSIIVDMFTVLVKSHICYFASFLAVACLQLRRNSPNISVCQCVTNIAYDPCSLFHRA</sequence>
<reference evidence="2 3" key="1">
    <citation type="submission" date="2014-04" db="EMBL/GenBank/DDBJ databases">
        <authorList>
            <consortium name="DOE Joint Genome Institute"/>
            <person name="Kuo A."/>
            <person name="Ruytinx J."/>
            <person name="Rineau F."/>
            <person name="Colpaert J."/>
            <person name="Kohler A."/>
            <person name="Nagy L.G."/>
            <person name="Floudas D."/>
            <person name="Copeland A."/>
            <person name="Barry K.W."/>
            <person name="Cichocki N."/>
            <person name="Veneault-Fourrey C."/>
            <person name="LaButti K."/>
            <person name="Lindquist E.A."/>
            <person name="Lipzen A."/>
            <person name="Lundell T."/>
            <person name="Morin E."/>
            <person name="Murat C."/>
            <person name="Sun H."/>
            <person name="Tunlid A."/>
            <person name="Henrissat B."/>
            <person name="Grigoriev I.V."/>
            <person name="Hibbett D.S."/>
            <person name="Martin F."/>
            <person name="Nordberg H.P."/>
            <person name="Cantor M.N."/>
            <person name="Hua S.X."/>
        </authorList>
    </citation>
    <scope>NUCLEOTIDE SEQUENCE [LARGE SCALE GENOMIC DNA]</scope>
    <source>
        <strain evidence="2 3">UH-Slu-Lm8-n1</strain>
    </source>
</reference>
<dbReference type="HOGENOM" id="CLU_057751_2_0_1"/>
<reference evidence="3" key="2">
    <citation type="submission" date="2015-01" db="EMBL/GenBank/DDBJ databases">
        <title>Evolutionary Origins and Diversification of the Mycorrhizal Mutualists.</title>
        <authorList>
            <consortium name="DOE Joint Genome Institute"/>
            <consortium name="Mycorrhizal Genomics Consortium"/>
            <person name="Kohler A."/>
            <person name="Kuo A."/>
            <person name="Nagy L.G."/>
            <person name="Floudas D."/>
            <person name="Copeland A."/>
            <person name="Barry K.W."/>
            <person name="Cichocki N."/>
            <person name="Veneault-Fourrey C."/>
            <person name="LaButti K."/>
            <person name="Lindquist E.A."/>
            <person name="Lipzen A."/>
            <person name="Lundell T."/>
            <person name="Morin E."/>
            <person name="Murat C."/>
            <person name="Riley R."/>
            <person name="Ohm R."/>
            <person name="Sun H."/>
            <person name="Tunlid A."/>
            <person name="Henrissat B."/>
            <person name="Grigoriev I.V."/>
            <person name="Hibbett D.S."/>
            <person name="Martin F."/>
        </authorList>
    </citation>
    <scope>NUCLEOTIDE SEQUENCE [LARGE SCALE GENOMIC DNA]</scope>
    <source>
        <strain evidence="3">UH-Slu-Lm8-n1</strain>
    </source>
</reference>
<dbReference type="EMBL" id="KN835216">
    <property type="protein sequence ID" value="KIK43315.1"/>
    <property type="molecule type" value="Genomic_DNA"/>
</dbReference>
<dbReference type="OrthoDB" id="10525084at2759"/>
<evidence type="ECO:0000313" key="2">
    <source>
        <dbReference type="EMBL" id="KIK43315.1"/>
    </source>
</evidence>